<feature type="region of interest" description="Disordered" evidence="1">
    <location>
        <begin position="295"/>
        <end position="400"/>
    </location>
</feature>
<feature type="domain" description="Spen paralogue and orthologue SPOC C-terminal" evidence="2">
    <location>
        <begin position="129"/>
        <end position="208"/>
    </location>
</feature>
<dbReference type="Pfam" id="PF07744">
    <property type="entry name" value="SPOC"/>
    <property type="match status" value="1"/>
</dbReference>
<name>A0A8H7DDP7_9AGAR</name>
<feature type="compositionally biased region" description="Acidic residues" evidence="1">
    <location>
        <begin position="12"/>
        <end position="25"/>
    </location>
</feature>
<reference evidence="3" key="1">
    <citation type="submission" date="2020-05" db="EMBL/GenBank/DDBJ databases">
        <title>Mycena genomes resolve the evolution of fungal bioluminescence.</title>
        <authorList>
            <person name="Tsai I.J."/>
        </authorList>
    </citation>
    <scope>NUCLEOTIDE SEQUENCE</scope>
    <source>
        <strain evidence="3">160909Yilan</strain>
    </source>
</reference>
<feature type="compositionally biased region" description="Low complexity" evidence="1">
    <location>
        <begin position="341"/>
        <end position="352"/>
    </location>
</feature>
<feature type="region of interest" description="Disordered" evidence="1">
    <location>
        <begin position="1"/>
        <end position="41"/>
    </location>
</feature>
<dbReference type="AlphaFoldDB" id="A0A8H7DDP7"/>
<protein>
    <submittedName>
        <fullName evidence="3">Transcription elongation regulator</fullName>
    </submittedName>
</protein>
<comment type="caution">
    <text evidence="3">The sequence shown here is derived from an EMBL/GenBank/DDBJ whole genome shotgun (WGS) entry which is preliminary data.</text>
</comment>
<evidence type="ECO:0000313" key="4">
    <source>
        <dbReference type="Proteomes" id="UP000623467"/>
    </source>
</evidence>
<keyword evidence="4" id="KW-1185">Reference proteome</keyword>
<evidence type="ECO:0000259" key="2">
    <source>
        <dbReference type="Pfam" id="PF07744"/>
    </source>
</evidence>
<evidence type="ECO:0000256" key="1">
    <source>
        <dbReference type="SAM" id="MobiDB-lite"/>
    </source>
</evidence>
<dbReference type="OrthoDB" id="436852at2759"/>
<gene>
    <name evidence="3" type="ORF">MSAN_00692700</name>
</gene>
<accession>A0A8H7DDP7</accession>
<sequence length="400" mass="43808">MEEPQEKKDEMMDLEETDDQDFDMFLEEKDNDRPTTPPGPEALQAAFNDLAQFLLLDQYASGLDYPSRNSRGGASNRRADNRIWFPALEDALSHRPAPHRWSRACGQVGPVFAANKNEFLKRTNCGRILLPSSDANAGFQILADFLIAKGRHGLVFPWGSRPKEYHPGKELYIIPLLSSDSLPDYMELLDNLTLPKIRNTNYLVGIWVLNKGKLAPPPPPPPAITPVPPPPAPNPAVMPQPPPQFHMPTMPGVPAPQLTFEPSVLAAEVAALTPEQVRMMLQSLTASTLNSIPVANPIPPPPPQQPVIPPPQAWGHPPMPGPGPGPGMGMGYPQHYPPPQQQHGPPYGQQPPYDQRRDYNRDPHQGYDHGGRENGWNRGRGRGRGRGGPGGGGGGPPHRL</sequence>
<feature type="compositionally biased region" description="Pro residues" evidence="1">
    <location>
        <begin position="296"/>
        <end position="325"/>
    </location>
</feature>
<dbReference type="EMBL" id="JACAZH010000004">
    <property type="protein sequence ID" value="KAF7370600.1"/>
    <property type="molecule type" value="Genomic_DNA"/>
</dbReference>
<feature type="compositionally biased region" description="Gly residues" evidence="1">
    <location>
        <begin position="386"/>
        <end position="400"/>
    </location>
</feature>
<dbReference type="InterPro" id="IPR012921">
    <property type="entry name" value="SPOC_C"/>
</dbReference>
<feature type="compositionally biased region" description="Basic and acidic residues" evidence="1">
    <location>
        <begin position="1"/>
        <end position="11"/>
    </location>
</feature>
<organism evidence="3 4">
    <name type="scientific">Mycena sanguinolenta</name>
    <dbReference type="NCBI Taxonomy" id="230812"/>
    <lineage>
        <taxon>Eukaryota</taxon>
        <taxon>Fungi</taxon>
        <taxon>Dikarya</taxon>
        <taxon>Basidiomycota</taxon>
        <taxon>Agaricomycotina</taxon>
        <taxon>Agaricomycetes</taxon>
        <taxon>Agaricomycetidae</taxon>
        <taxon>Agaricales</taxon>
        <taxon>Marasmiineae</taxon>
        <taxon>Mycenaceae</taxon>
        <taxon>Mycena</taxon>
    </lineage>
</organism>
<evidence type="ECO:0000313" key="3">
    <source>
        <dbReference type="EMBL" id="KAF7370600.1"/>
    </source>
</evidence>
<proteinExistence type="predicted"/>
<dbReference type="Proteomes" id="UP000623467">
    <property type="component" value="Unassembled WGS sequence"/>
</dbReference>
<feature type="compositionally biased region" description="Basic and acidic residues" evidence="1">
    <location>
        <begin position="354"/>
        <end position="372"/>
    </location>
</feature>
<feature type="region of interest" description="Disordered" evidence="1">
    <location>
        <begin position="219"/>
        <end position="241"/>
    </location>
</feature>